<dbReference type="Pfam" id="PF07670">
    <property type="entry name" value="Gate"/>
    <property type="match status" value="2"/>
</dbReference>
<evidence type="ECO:0000313" key="17">
    <source>
        <dbReference type="Proteomes" id="UP001524435"/>
    </source>
</evidence>
<keyword evidence="11 14" id="KW-0342">GTP-binding</keyword>
<sequence>MKEIAFIGNPNVGKSAWINALAHADLQVGNWAGVTVAKKEAYVNWDQSYHLIDLPGIYALKETQGEEAITQNYLKEHTPDLIVQVIDATDMRRSLYLTLLLRELQIPMMLLLNFMDEVEKHGMLIETEKLSRRLQVPIICASALDRNDYDKVKKALLCHVNDTVFYYPLLNPLKEHQFTQLLSYIKSKIQTAESDAKAIFRLGIGVVNEDTAIMHHLHLLQIDDGVMRYQKQLADWDQLRMDAVESMMGYVHADMKKRNAFTYKLDQILLHRFWGLPLFAVIFFFVLLVIFRGSAPWTAFIQYLIQDYCGAVCAKILGDVPAWVRALIQNGLLAGVGSVLSFVPLMAYMYGAMAVLEESGYMARIAFLMDRIMRFFHLSGRSFVAFVLGFGCNVPAIYATRTIESEALRKRTALLVPFMSCGARLPVYVLFAGAFFGNQAPYVIILLYAIGIWIALVLSFLLHQFENHTTKAQTLYLMQLPPYRLPRMKMIMQKIKQEVRAYVKKTMSLVIWVIIVLWALTYFPNGSLQDSYLAQAAKPVSMAFEPLGFGTNWESVAALPSGIIAKESVIGFLGQLADASAAEMPFVFQDETKQLPKRLADTFFASMTLQGQKEEDTTKTIALLWHDENAKARAFSFLVYILLSVPCIMTLQALRKEYGLRTMLASLLLMSLLPYLVCFLLYQGLSLCHLLFASL</sequence>
<evidence type="ECO:0000259" key="15">
    <source>
        <dbReference type="PROSITE" id="PS51711"/>
    </source>
</evidence>
<comment type="subcellular location">
    <subcellularLocation>
        <location evidence="2 14">Cell membrane</location>
        <topology evidence="2 14">Multi-pass membrane protein</topology>
    </subcellularLocation>
</comment>
<evidence type="ECO:0000256" key="3">
    <source>
        <dbReference type="ARBA" id="ARBA00022448"/>
    </source>
</evidence>
<evidence type="ECO:0000256" key="13">
    <source>
        <dbReference type="NCBIfam" id="TIGR00437"/>
    </source>
</evidence>
<feature type="transmembrane region" description="Helical" evidence="14">
    <location>
        <begin position="442"/>
        <end position="462"/>
    </location>
</feature>
<keyword evidence="5 14" id="KW-0410">Iron transport</keyword>
<dbReference type="InterPro" id="IPR011640">
    <property type="entry name" value="Fe2_transport_prot_B_C"/>
</dbReference>
<reference evidence="16 17" key="1">
    <citation type="submission" date="2022-06" db="EMBL/GenBank/DDBJ databases">
        <title>Isolation of gut microbiota from human fecal samples.</title>
        <authorList>
            <person name="Pamer E.G."/>
            <person name="Barat B."/>
            <person name="Waligurski E."/>
            <person name="Medina S."/>
            <person name="Paddock L."/>
            <person name="Mostad J."/>
        </authorList>
    </citation>
    <scope>NUCLEOTIDE SEQUENCE [LARGE SCALE GENOMIC DNA]</scope>
    <source>
        <strain evidence="16 17">DFI.6.1</strain>
    </source>
</reference>
<feature type="transmembrane region" description="Helical" evidence="14">
    <location>
        <begin position="412"/>
        <end position="436"/>
    </location>
</feature>
<accession>A0ABT1SMJ4</accession>
<evidence type="ECO:0000256" key="11">
    <source>
        <dbReference type="ARBA" id="ARBA00023134"/>
    </source>
</evidence>
<dbReference type="InterPro" id="IPR003373">
    <property type="entry name" value="Fe2_transport_prot-B"/>
</dbReference>
<keyword evidence="8 14" id="KW-1133">Transmembrane helix</keyword>
<protein>
    <recommendedName>
        <fullName evidence="13 14">Ferrous iron transport protein B</fullName>
    </recommendedName>
</protein>
<feature type="domain" description="FeoB-type G" evidence="15">
    <location>
        <begin position="1"/>
        <end position="162"/>
    </location>
</feature>
<evidence type="ECO:0000256" key="10">
    <source>
        <dbReference type="ARBA" id="ARBA00023065"/>
    </source>
</evidence>
<keyword evidence="9 14" id="KW-0408">Iron</keyword>
<keyword evidence="17" id="KW-1185">Reference proteome</keyword>
<keyword evidence="4" id="KW-1003">Cell membrane</keyword>
<dbReference type="NCBIfam" id="TIGR00437">
    <property type="entry name" value="feoB"/>
    <property type="match status" value="1"/>
</dbReference>
<keyword evidence="6 14" id="KW-0812">Transmembrane</keyword>
<dbReference type="InterPro" id="IPR030389">
    <property type="entry name" value="G_FEOB_dom"/>
</dbReference>
<gene>
    <name evidence="16" type="primary">feoB</name>
    <name evidence="16" type="ORF">NE663_08840</name>
</gene>
<evidence type="ECO:0000256" key="9">
    <source>
        <dbReference type="ARBA" id="ARBA00023004"/>
    </source>
</evidence>
<evidence type="ECO:0000256" key="2">
    <source>
        <dbReference type="ARBA" id="ARBA00004651"/>
    </source>
</evidence>
<evidence type="ECO:0000256" key="5">
    <source>
        <dbReference type="ARBA" id="ARBA00022496"/>
    </source>
</evidence>
<comment type="caution">
    <text evidence="16">The sequence shown here is derived from an EMBL/GenBank/DDBJ whole genome shotgun (WGS) entry which is preliminary data.</text>
</comment>
<evidence type="ECO:0000313" key="16">
    <source>
        <dbReference type="EMBL" id="MCQ5122362.1"/>
    </source>
</evidence>
<organism evidence="16 17">
    <name type="scientific">Massilicoli timonensis</name>
    <dbReference type="NCBI Taxonomy" id="2015901"/>
    <lineage>
        <taxon>Bacteria</taxon>
        <taxon>Bacillati</taxon>
        <taxon>Bacillota</taxon>
        <taxon>Erysipelotrichia</taxon>
        <taxon>Erysipelotrichales</taxon>
        <taxon>Erysipelotrichaceae</taxon>
        <taxon>Massilicoli</taxon>
    </lineage>
</organism>
<dbReference type="EMBL" id="JANGCH010000013">
    <property type="protein sequence ID" value="MCQ5122362.1"/>
    <property type="molecule type" value="Genomic_DNA"/>
</dbReference>
<dbReference type="PANTHER" id="PTHR43185">
    <property type="entry name" value="FERROUS IRON TRANSPORT PROTEIN B"/>
    <property type="match status" value="1"/>
</dbReference>
<dbReference type="PANTHER" id="PTHR43185:SF1">
    <property type="entry name" value="FE(2+) TRANSPORTER FEOB"/>
    <property type="match status" value="1"/>
</dbReference>
<feature type="transmembrane region" description="Helical" evidence="14">
    <location>
        <begin position="375"/>
        <end position="400"/>
    </location>
</feature>
<feature type="transmembrane region" description="Helical" evidence="14">
    <location>
        <begin position="273"/>
        <end position="291"/>
    </location>
</feature>
<dbReference type="SUPFAM" id="SSF52540">
    <property type="entry name" value="P-loop containing nucleoside triphosphate hydrolases"/>
    <property type="match status" value="1"/>
</dbReference>
<evidence type="ECO:0000256" key="12">
    <source>
        <dbReference type="ARBA" id="ARBA00023136"/>
    </source>
</evidence>
<feature type="transmembrane region" description="Helical" evidence="14">
    <location>
        <begin position="502"/>
        <end position="523"/>
    </location>
</feature>
<comment type="function">
    <text evidence="1 14">Probable transporter of a GTP-driven Fe(2+) uptake system.</text>
</comment>
<feature type="transmembrane region" description="Helical" evidence="14">
    <location>
        <begin position="634"/>
        <end position="654"/>
    </location>
</feature>
<evidence type="ECO:0000256" key="6">
    <source>
        <dbReference type="ARBA" id="ARBA00022692"/>
    </source>
</evidence>
<evidence type="ECO:0000256" key="4">
    <source>
        <dbReference type="ARBA" id="ARBA00022475"/>
    </source>
</evidence>
<dbReference type="InterPro" id="IPR027417">
    <property type="entry name" value="P-loop_NTPase"/>
</dbReference>
<evidence type="ECO:0000256" key="7">
    <source>
        <dbReference type="ARBA" id="ARBA00022741"/>
    </source>
</evidence>
<dbReference type="PROSITE" id="PS51711">
    <property type="entry name" value="G_FEOB"/>
    <property type="match status" value="1"/>
</dbReference>
<feature type="transmembrane region" description="Helical" evidence="14">
    <location>
        <begin position="332"/>
        <end position="355"/>
    </location>
</feature>
<dbReference type="Pfam" id="PF07664">
    <property type="entry name" value="FeoB_C"/>
    <property type="match status" value="1"/>
</dbReference>
<name>A0ABT1SMJ4_9FIRM</name>
<dbReference type="InterPro" id="IPR050860">
    <property type="entry name" value="FeoB_GTPase"/>
</dbReference>
<keyword evidence="12 14" id="KW-0472">Membrane</keyword>
<evidence type="ECO:0000256" key="8">
    <source>
        <dbReference type="ARBA" id="ARBA00022989"/>
    </source>
</evidence>
<comment type="similarity">
    <text evidence="14">Belongs to the TRAFAC class TrmE-Era-EngA-EngB-Septin-like GTPase superfamily. FeoB GTPase (TC 9.A.8) family.</text>
</comment>
<feature type="transmembrane region" description="Helical" evidence="14">
    <location>
        <begin position="666"/>
        <end position="692"/>
    </location>
</feature>
<keyword evidence="3 14" id="KW-0813">Transport</keyword>
<dbReference type="Gene3D" id="3.40.50.300">
    <property type="entry name" value="P-loop containing nucleotide triphosphate hydrolases"/>
    <property type="match status" value="1"/>
</dbReference>
<dbReference type="Pfam" id="PF02421">
    <property type="entry name" value="FeoB_N"/>
    <property type="match status" value="1"/>
</dbReference>
<dbReference type="InterPro" id="IPR011642">
    <property type="entry name" value="Gate_dom"/>
</dbReference>
<keyword evidence="7" id="KW-0547">Nucleotide-binding</keyword>
<dbReference type="Proteomes" id="UP001524435">
    <property type="component" value="Unassembled WGS sequence"/>
</dbReference>
<dbReference type="RefSeq" id="WP_256198212.1">
    <property type="nucleotide sequence ID" value="NZ_JANGCH010000013.1"/>
</dbReference>
<proteinExistence type="inferred from homology"/>
<evidence type="ECO:0000256" key="14">
    <source>
        <dbReference type="RuleBase" id="RU362098"/>
    </source>
</evidence>
<keyword evidence="10" id="KW-0406">Ion transport</keyword>
<evidence type="ECO:0000256" key="1">
    <source>
        <dbReference type="ARBA" id="ARBA00003926"/>
    </source>
</evidence>